<dbReference type="InterPro" id="IPR014001">
    <property type="entry name" value="Helicase_ATP-bd"/>
</dbReference>
<dbReference type="RefSeq" id="WP_091522846.1">
    <property type="nucleotide sequence ID" value="NZ_FORF01000014.1"/>
</dbReference>
<dbReference type="EMBL" id="FORF01000014">
    <property type="protein sequence ID" value="SFJ28140.1"/>
    <property type="molecule type" value="Genomic_DNA"/>
</dbReference>
<dbReference type="GO" id="GO:0016787">
    <property type="term" value="F:hydrolase activity"/>
    <property type="evidence" value="ECO:0007669"/>
    <property type="project" value="InterPro"/>
</dbReference>
<dbReference type="GO" id="GO:0005524">
    <property type="term" value="F:ATP binding"/>
    <property type="evidence" value="ECO:0007669"/>
    <property type="project" value="InterPro"/>
</dbReference>
<dbReference type="OrthoDB" id="5194627at2"/>
<sequence length="495" mass="55436">MKFTLLDHQERALDLLRHSLATGHKRPMIQSPTGSGKTVIGSAIVEGALRKGNPVLFTVPFLSLVDQTVERFAEQGIHSVGVMQGYHPATDATQPVQVASIQTLMRRKLPRAGIVLVDEAHRWFDFYGTWMKMPEWQNVPFVGLSATPWTKGLGKHYDDLLIPTTTKALISQGFLSPFKVFAPAHPDLTNVRDVAGDYHEGQLSEAMSQPVLIADTVATWLRLGEDRPTLCFAVDRAHARKLADQFEAAGVPTGYVDMDTPPEERVQIGERLKHGQIKVVCNVFTLTTGVDWDVRCIILARPTKSETLFTQIIGRGLRTAPGKADCLILDHSDTTLRLGFVDDIHHDHLDTGARNKSKATTKERDAPLPKECSACSRLKPAGVRKCPSCGFEPERQSQIEELQGELIALKGKRKNNREATHEEKQQFYSMLVWLRQERGYAPGYVSHKFKDRFGVWPRSMIDRAIEPDAVFLNWVKSKQIAWAKRNKKQEAAHAA</sequence>
<organism evidence="2 3">
    <name type="scientific">Aquamicrobium aerolatum DSM 21857</name>
    <dbReference type="NCBI Taxonomy" id="1121003"/>
    <lineage>
        <taxon>Bacteria</taxon>
        <taxon>Pseudomonadati</taxon>
        <taxon>Pseudomonadota</taxon>
        <taxon>Alphaproteobacteria</taxon>
        <taxon>Hyphomicrobiales</taxon>
        <taxon>Phyllobacteriaceae</taxon>
        <taxon>Aerobium</taxon>
    </lineage>
</organism>
<dbReference type="SUPFAM" id="SSF52540">
    <property type="entry name" value="P-loop containing nucleoside triphosphate hydrolases"/>
    <property type="match status" value="1"/>
</dbReference>
<dbReference type="InterPro" id="IPR050742">
    <property type="entry name" value="Helicase_Restrict-Modif_Enz"/>
</dbReference>
<proteinExistence type="predicted"/>
<dbReference type="Gene3D" id="3.40.50.300">
    <property type="entry name" value="P-loop containing nucleotide triphosphate hydrolases"/>
    <property type="match status" value="2"/>
</dbReference>
<keyword evidence="2" id="KW-0067">ATP-binding</keyword>
<dbReference type="SMART" id="SM00487">
    <property type="entry name" value="DEXDc"/>
    <property type="match status" value="1"/>
</dbReference>
<dbReference type="GO" id="GO:0005829">
    <property type="term" value="C:cytosol"/>
    <property type="evidence" value="ECO:0007669"/>
    <property type="project" value="TreeGrafter"/>
</dbReference>
<evidence type="ECO:0000313" key="2">
    <source>
        <dbReference type="EMBL" id="SFJ28140.1"/>
    </source>
</evidence>
<keyword evidence="2" id="KW-0547">Nucleotide-binding</keyword>
<evidence type="ECO:0000259" key="1">
    <source>
        <dbReference type="PROSITE" id="PS51192"/>
    </source>
</evidence>
<dbReference type="GO" id="GO:0003677">
    <property type="term" value="F:DNA binding"/>
    <property type="evidence" value="ECO:0007669"/>
    <property type="project" value="InterPro"/>
</dbReference>
<keyword evidence="2" id="KW-0378">Hydrolase</keyword>
<dbReference type="AlphaFoldDB" id="A0A1I3Q3B0"/>
<name>A0A1I3Q3B0_9HYPH</name>
<gene>
    <name evidence="2" type="ORF">SAMN03080618_02506</name>
</gene>
<dbReference type="InterPro" id="IPR001650">
    <property type="entry name" value="Helicase_C-like"/>
</dbReference>
<dbReference type="STRING" id="1121003.SAMN03080618_02506"/>
<dbReference type="InterPro" id="IPR027417">
    <property type="entry name" value="P-loop_NTPase"/>
</dbReference>
<dbReference type="PANTHER" id="PTHR47396:SF1">
    <property type="entry name" value="ATP-DEPENDENT HELICASE IRC3-RELATED"/>
    <property type="match status" value="1"/>
</dbReference>
<keyword evidence="3" id="KW-1185">Reference proteome</keyword>
<dbReference type="Pfam" id="PF04851">
    <property type="entry name" value="ResIII"/>
    <property type="match status" value="1"/>
</dbReference>
<dbReference type="PANTHER" id="PTHR47396">
    <property type="entry name" value="TYPE I RESTRICTION ENZYME ECOKI R PROTEIN"/>
    <property type="match status" value="1"/>
</dbReference>
<dbReference type="PROSITE" id="PS51192">
    <property type="entry name" value="HELICASE_ATP_BIND_1"/>
    <property type="match status" value="1"/>
</dbReference>
<dbReference type="SMART" id="SM00490">
    <property type="entry name" value="HELICc"/>
    <property type="match status" value="1"/>
</dbReference>
<dbReference type="Proteomes" id="UP000242763">
    <property type="component" value="Unassembled WGS sequence"/>
</dbReference>
<protein>
    <submittedName>
        <fullName evidence="2">Helicase conserved C-terminal domain-containing protein</fullName>
    </submittedName>
</protein>
<keyword evidence="2" id="KW-0347">Helicase</keyword>
<dbReference type="GO" id="GO:0004386">
    <property type="term" value="F:helicase activity"/>
    <property type="evidence" value="ECO:0007669"/>
    <property type="project" value="UniProtKB-KW"/>
</dbReference>
<dbReference type="InterPro" id="IPR006935">
    <property type="entry name" value="Helicase/UvrB_N"/>
</dbReference>
<dbReference type="Pfam" id="PF00271">
    <property type="entry name" value="Helicase_C"/>
    <property type="match status" value="1"/>
</dbReference>
<accession>A0A1I3Q3B0</accession>
<evidence type="ECO:0000313" key="3">
    <source>
        <dbReference type="Proteomes" id="UP000242763"/>
    </source>
</evidence>
<reference evidence="3" key="1">
    <citation type="submission" date="2016-10" db="EMBL/GenBank/DDBJ databases">
        <authorList>
            <person name="Varghese N."/>
            <person name="Submissions S."/>
        </authorList>
    </citation>
    <scope>NUCLEOTIDE SEQUENCE [LARGE SCALE GENOMIC DNA]</scope>
    <source>
        <strain evidence="3">DSM 21857</strain>
    </source>
</reference>
<feature type="domain" description="Helicase ATP-binding" evidence="1">
    <location>
        <begin position="18"/>
        <end position="166"/>
    </location>
</feature>